<keyword evidence="15" id="KW-1185">Reference proteome</keyword>
<feature type="compositionally biased region" description="Basic and acidic residues" evidence="12">
    <location>
        <begin position="689"/>
        <end position="723"/>
    </location>
</feature>
<comment type="function">
    <text evidence="11">Molecular adapter which is involved in cilium biogenesis. Part of a functional complex including OFD1 a centriolar protein involved in cilium assembly. Could regulate the cAMP-dependent phosphorylation of OFD1, and its subsequent ubiquitination by PJA2 which ultimately leads to its proteasomal degradation.</text>
</comment>
<comment type="caution">
    <text evidence="14">The sequence shown here is derived from an EMBL/GenBank/DDBJ whole genome shotgun (WGS) entry which is preliminary data.</text>
</comment>
<sequence length="828" mass="94899">MFLGSYKNIDTISNGTRQEREREAVEKFDIKLKSKPKDGVVLQLHHTVRDSNGECRRIRFSSGVFDDSHDKLACADNAGNIFILDFSDLKFWKLPGTGACTALQFVPNKQDTLIVAMAKKYEMNFLDTETGRISLTLPGHTAPVRHISFSNHVKTNNLLTASPVEAILWELRNYTKYFTLNTYLGAQIQQIMFSPAGDYLVACFQNDTVQIWKHENMKSVKQIIPSELKHMKSIAFTMNGRAMAMAGLANMLILFSMDTWKALKSINMSKYNISGAHQIAFIPQLFDGGANKILAILSSDCILYLLDLESLNIIHIIHPESSGIRKFVVSPTGKYFLCILQLGEVNIYNCSFVMDSVQNCQNVVVETMKKETPGTSAFKVPSEQQTHSKSQIEQKMRVCMDSARLRRILMQYGEYPDKFRSIIWRSLLDTPRNKAAYSALIDKGIHPAYKDIEKQFTIHSAVTLKSLKRLLSCLSHWCPLFGVMKFLPGFVFPFVKVLQKDPLLLFESVASVLCNYCQLWFEYAPFPPISVLAIVENILAEHDQPLLNHFCDVGVTSQTYALKILETAFSEVLTCSEWLILWDHVLSNEPAFILMAVVSYNIVQRNALKRLKSHEQLENFFHMQNPIDKKTFLKKAYVLLNETPDDIHPRRFFKSYVALEKGGCYQQFTGYPKATICLKLAKKDRRKNSKTEKYTLKELTTKTQEKEINNRAKHEPSDHKSENSDEGSSQETRIERHRKAKRKTRDTVLNRGDCYAKETREELIESIIYPATIHLQRNKSAEEKTNKKDKEAKHSRPKTKKKEHKTESLEKEVEKLIRTYTNSDLSDT</sequence>
<dbReference type="FunFam" id="1.10.472.80:FF:000022">
    <property type="entry name" value="TBC1 domain family, member 31"/>
    <property type="match status" value="1"/>
</dbReference>
<comment type="subcellular location">
    <subcellularLocation>
        <location evidence="1">Cytoplasm</location>
        <location evidence="1">Cytoskeleton</location>
        <location evidence="1">Cilium basal body</location>
    </subcellularLocation>
    <subcellularLocation>
        <location evidence="2">Cytoplasm</location>
        <location evidence="2">Cytoskeleton</location>
        <location evidence="2">Microtubule organizing center</location>
        <location evidence="2">Centrosome</location>
        <location evidence="2">Centriolar satellite</location>
    </subcellularLocation>
</comment>
<evidence type="ECO:0000256" key="2">
    <source>
        <dbReference type="ARBA" id="ARBA00004607"/>
    </source>
</evidence>
<feature type="compositionally biased region" description="Basic and acidic residues" evidence="12">
    <location>
        <begin position="779"/>
        <end position="794"/>
    </location>
</feature>
<gene>
    <name evidence="14" type="ORF">PYW07_004968</name>
</gene>
<evidence type="ECO:0000256" key="7">
    <source>
        <dbReference type="ARBA" id="ARBA00022794"/>
    </source>
</evidence>
<dbReference type="Pfam" id="PF00566">
    <property type="entry name" value="RabGAP-TBC"/>
    <property type="match status" value="1"/>
</dbReference>
<evidence type="ECO:0000256" key="4">
    <source>
        <dbReference type="ARBA" id="ARBA00022490"/>
    </source>
</evidence>
<organism evidence="14 15">
    <name type="scientific">Mythimna separata</name>
    <name type="common">Oriental armyworm</name>
    <name type="synonym">Pseudaletia separata</name>
    <dbReference type="NCBI Taxonomy" id="271217"/>
    <lineage>
        <taxon>Eukaryota</taxon>
        <taxon>Metazoa</taxon>
        <taxon>Ecdysozoa</taxon>
        <taxon>Arthropoda</taxon>
        <taxon>Hexapoda</taxon>
        <taxon>Insecta</taxon>
        <taxon>Pterygota</taxon>
        <taxon>Neoptera</taxon>
        <taxon>Endopterygota</taxon>
        <taxon>Lepidoptera</taxon>
        <taxon>Glossata</taxon>
        <taxon>Ditrysia</taxon>
        <taxon>Noctuoidea</taxon>
        <taxon>Noctuidae</taxon>
        <taxon>Noctuinae</taxon>
        <taxon>Hadenini</taxon>
        <taxon>Mythimna</taxon>
    </lineage>
</organism>
<keyword evidence="10" id="KW-0966">Cell projection</keyword>
<evidence type="ECO:0000256" key="5">
    <source>
        <dbReference type="ARBA" id="ARBA00022574"/>
    </source>
</evidence>
<feature type="domain" description="Rab-GAP TBC" evidence="13">
    <location>
        <begin position="414"/>
        <end position="589"/>
    </location>
</feature>
<keyword evidence="9" id="KW-0206">Cytoskeleton</keyword>
<dbReference type="PANTHER" id="PTHR19853:SF1">
    <property type="entry name" value="TBC1 DOMAIN FAMILY MEMBER 31"/>
    <property type="match status" value="1"/>
</dbReference>
<keyword evidence="6" id="KW-0677">Repeat</keyword>
<keyword evidence="7" id="KW-0970">Cilium biogenesis/degradation</keyword>
<evidence type="ECO:0000256" key="10">
    <source>
        <dbReference type="ARBA" id="ARBA00023273"/>
    </source>
</evidence>
<feature type="region of interest" description="Disordered" evidence="12">
    <location>
        <begin position="689"/>
        <end position="745"/>
    </location>
</feature>
<dbReference type="InterPro" id="IPR015943">
    <property type="entry name" value="WD40/YVTN_repeat-like_dom_sf"/>
</dbReference>
<evidence type="ECO:0000313" key="14">
    <source>
        <dbReference type="EMBL" id="KAJ8712126.1"/>
    </source>
</evidence>
<evidence type="ECO:0000256" key="8">
    <source>
        <dbReference type="ARBA" id="ARBA00023054"/>
    </source>
</evidence>
<dbReference type="PROSITE" id="PS50086">
    <property type="entry name" value="TBC_RABGAP"/>
    <property type="match status" value="1"/>
</dbReference>
<dbReference type="GO" id="GO:0036064">
    <property type="term" value="C:ciliary basal body"/>
    <property type="evidence" value="ECO:0007669"/>
    <property type="project" value="TreeGrafter"/>
</dbReference>
<dbReference type="Gene3D" id="1.10.472.80">
    <property type="entry name" value="Ypt/Rab-GAP domain of gyp1p, domain 3"/>
    <property type="match status" value="1"/>
</dbReference>
<evidence type="ECO:0000256" key="6">
    <source>
        <dbReference type="ARBA" id="ARBA00022737"/>
    </source>
</evidence>
<keyword evidence="8" id="KW-0175">Coiled coil</keyword>
<evidence type="ECO:0000256" key="11">
    <source>
        <dbReference type="ARBA" id="ARBA00034464"/>
    </source>
</evidence>
<dbReference type="InterPro" id="IPR001680">
    <property type="entry name" value="WD40_rpt"/>
</dbReference>
<dbReference type="InterPro" id="IPR000195">
    <property type="entry name" value="Rab-GAP-TBC_dom"/>
</dbReference>
<dbReference type="Proteomes" id="UP001231518">
    <property type="component" value="Chromosome 17"/>
</dbReference>
<dbReference type="AlphaFoldDB" id="A0AAD7YDZ3"/>
<feature type="compositionally biased region" description="Basic residues" evidence="12">
    <location>
        <begin position="735"/>
        <end position="744"/>
    </location>
</feature>
<dbReference type="Gene3D" id="2.130.10.10">
    <property type="entry name" value="YVTN repeat-like/Quinoprotein amine dehydrogenase"/>
    <property type="match status" value="2"/>
</dbReference>
<accession>A0AAD7YDZ3</accession>
<evidence type="ECO:0000256" key="12">
    <source>
        <dbReference type="SAM" id="MobiDB-lite"/>
    </source>
</evidence>
<reference evidence="14" key="1">
    <citation type="submission" date="2023-03" db="EMBL/GenBank/DDBJ databases">
        <title>Chromosome-level genomes of two armyworms, Mythimna separata and Mythimna loreyi, provide insights into the biosynthesis and reception of sex pheromones.</title>
        <authorList>
            <person name="Zhao H."/>
        </authorList>
    </citation>
    <scope>NUCLEOTIDE SEQUENCE</scope>
    <source>
        <strain evidence="14">BeijingLab</strain>
        <tissue evidence="14">Pupa</tissue>
    </source>
</reference>
<dbReference type="EMBL" id="JARGEI010000021">
    <property type="protein sequence ID" value="KAJ8712126.1"/>
    <property type="molecule type" value="Genomic_DNA"/>
</dbReference>
<evidence type="ECO:0000256" key="3">
    <source>
        <dbReference type="ARBA" id="ARBA00014199"/>
    </source>
</evidence>
<evidence type="ECO:0000256" key="9">
    <source>
        <dbReference type="ARBA" id="ARBA00023212"/>
    </source>
</evidence>
<name>A0AAD7YDZ3_MYTSE</name>
<keyword evidence="5" id="KW-0853">WD repeat</keyword>
<dbReference type="GO" id="GO:0060271">
    <property type="term" value="P:cilium assembly"/>
    <property type="evidence" value="ECO:0007669"/>
    <property type="project" value="UniProtKB-ARBA"/>
</dbReference>
<proteinExistence type="predicted"/>
<dbReference type="InterPro" id="IPR051570">
    <property type="entry name" value="TBC1_cilium_biogenesis"/>
</dbReference>
<dbReference type="SUPFAM" id="SSF50978">
    <property type="entry name" value="WD40 repeat-like"/>
    <property type="match status" value="1"/>
</dbReference>
<feature type="region of interest" description="Disordered" evidence="12">
    <location>
        <begin position="776"/>
        <end position="813"/>
    </location>
</feature>
<evidence type="ECO:0000259" key="13">
    <source>
        <dbReference type="PROSITE" id="PS50086"/>
    </source>
</evidence>
<protein>
    <recommendedName>
        <fullName evidence="3">TBC1 domain family member 31</fullName>
    </recommendedName>
</protein>
<evidence type="ECO:0000256" key="1">
    <source>
        <dbReference type="ARBA" id="ARBA00004120"/>
    </source>
</evidence>
<dbReference type="GO" id="GO:0034451">
    <property type="term" value="C:centriolar satellite"/>
    <property type="evidence" value="ECO:0007669"/>
    <property type="project" value="UniProtKB-SubCell"/>
</dbReference>
<dbReference type="InterPro" id="IPR036322">
    <property type="entry name" value="WD40_repeat_dom_sf"/>
</dbReference>
<feature type="compositionally biased region" description="Basic and acidic residues" evidence="12">
    <location>
        <begin position="804"/>
        <end position="813"/>
    </location>
</feature>
<keyword evidence="4" id="KW-0963">Cytoplasm</keyword>
<dbReference type="InterPro" id="IPR035969">
    <property type="entry name" value="Rab-GAP_TBC_sf"/>
</dbReference>
<dbReference type="PANTHER" id="PTHR19853">
    <property type="entry name" value="WD REPEAT CONTAINING PROTEIN 3 WDR3"/>
    <property type="match status" value="1"/>
</dbReference>
<dbReference type="SMART" id="SM00320">
    <property type="entry name" value="WD40"/>
    <property type="match status" value="4"/>
</dbReference>
<evidence type="ECO:0000313" key="15">
    <source>
        <dbReference type="Proteomes" id="UP001231518"/>
    </source>
</evidence>
<dbReference type="GO" id="GO:0060090">
    <property type="term" value="F:molecular adaptor activity"/>
    <property type="evidence" value="ECO:0007669"/>
    <property type="project" value="UniProtKB-ARBA"/>
</dbReference>
<dbReference type="SUPFAM" id="SSF47923">
    <property type="entry name" value="Ypt/Rab-GAP domain of gyp1p"/>
    <property type="match status" value="1"/>
</dbReference>